<evidence type="ECO:0000256" key="1">
    <source>
        <dbReference type="ARBA" id="ARBA00004651"/>
    </source>
</evidence>
<dbReference type="InterPro" id="IPR050833">
    <property type="entry name" value="Poly_Biosynth_Transport"/>
</dbReference>
<protein>
    <recommendedName>
        <fullName evidence="6">Putative O-antigen transporter</fullName>
    </recommendedName>
</protein>
<feature type="transmembrane region" description="Helical" evidence="7">
    <location>
        <begin position="383"/>
        <end position="403"/>
    </location>
</feature>
<dbReference type="EMBL" id="JARJGR010000853">
    <property type="protein sequence ID" value="MDF3640155.1"/>
    <property type="molecule type" value="Genomic_DNA"/>
</dbReference>
<dbReference type="Proteomes" id="UP001215180">
    <property type="component" value="Unassembled WGS sequence"/>
</dbReference>
<dbReference type="Pfam" id="PF01943">
    <property type="entry name" value="Polysacc_synt"/>
    <property type="match status" value="1"/>
</dbReference>
<feature type="transmembrane region" description="Helical" evidence="7">
    <location>
        <begin position="291"/>
        <end position="313"/>
    </location>
</feature>
<dbReference type="KEGG" id="eclg:EC036_29240"/>
<feature type="transmembrane region" description="Helical" evidence="7">
    <location>
        <begin position="12"/>
        <end position="34"/>
    </location>
</feature>
<proteinExistence type="predicted"/>
<dbReference type="PANTHER" id="PTHR30250">
    <property type="entry name" value="PST FAMILY PREDICTED COLANIC ACID TRANSPORTER"/>
    <property type="match status" value="1"/>
</dbReference>
<dbReference type="InterPro" id="IPR002797">
    <property type="entry name" value="Polysacc_synth"/>
</dbReference>
<keyword evidence="5 7" id="KW-0472">Membrane</keyword>
<feature type="transmembrane region" description="Helical" evidence="7">
    <location>
        <begin position="357"/>
        <end position="377"/>
    </location>
</feature>
<feature type="transmembrane region" description="Helical" evidence="7">
    <location>
        <begin position="84"/>
        <end position="108"/>
    </location>
</feature>
<evidence type="ECO:0000313" key="9">
    <source>
        <dbReference type="Proteomes" id="UP001215180"/>
    </source>
</evidence>
<dbReference type="PANTHER" id="PTHR30250:SF11">
    <property type="entry name" value="O-ANTIGEN TRANSPORTER-RELATED"/>
    <property type="match status" value="1"/>
</dbReference>
<keyword evidence="4 7" id="KW-1133">Transmembrane helix</keyword>
<sequence length="413" mass="46871">MRKLIRDVPLKSIFHLFLVRGSIYLFPFITLPVITRGLGVTQFGILSIFLAAQQYLIMLVEYGFTLTGARDISRSSDKNQDDNILSEILACRFVIFIFCSIIVLITYFFLPESGYAGCYLILIFTVLSSVGNQTHFFIGKERTGFIVISTSITRVISILIVIFFVKDKEDIYIAMLAYSMNVALPNILSTIHLKYSLKYKTFRRVPCDELLLRFRSGFDIFISNVFTNVYSTLTLIYLGSVRGPTETGYYSSADKLKAAAQGVLSPVAQAFFPRVSKKQGRDFYLLWRKSTFILVGFSLFIVAGLLLFSQLIYQIFLGEQYLAGLPIYYILSFSIISISFGIAYAQNLYLTQGKTKLLRLIYFTVSILHMVHMPILVHYYGAIGAALSVLITESLASLLMFSFRKKCFSWSQN</sequence>
<feature type="transmembrane region" description="Helical" evidence="7">
    <location>
        <begin position="325"/>
        <end position="345"/>
    </location>
</feature>
<keyword evidence="2" id="KW-1003">Cell membrane</keyword>
<dbReference type="AlphaFoldDB" id="A0AAW6NUQ0"/>
<comment type="subcellular location">
    <subcellularLocation>
        <location evidence="1">Cell membrane</location>
        <topology evidence="1">Multi-pass membrane protein</topology>
    </subcellularLocation>
</comment>
<evidence type="ECO:0000256" key="6">
    <source>
        <dbReference type="ARBA" id="ARBA00049738"/>
    </source>
</evidence>
<evidence type="ECO:0000313" key="8">
    <source>
        <dbReference type="EMBL" id="MDF3640155.1"/>
    </source>
</evidence>
<evidence type="ECO:0000256" key="5">
    <source>
        <dbReference type="ARBA" id="ARBA00023136"/>
    </source>
</evidence>
<name>A0AAW6NUQ0_ENTCL</name>
<evidence type="ECO:0000256" key="2">
    <source>
        <dbReference type="ARBA" id="ARBA00022475"/>
    </source>
</evidence>
<gene>
    <name evidence="8" type="ORF">P3S46_23440</name>
</gene>
<evidence type="ECO:0000256" key="3">
    <source>
        <dbReference type="ARBA" id="ARBA00022692"/>
    </source>
</evidence>
<reference evidence="8" key="1">
    <citation type="submission" date="2023-03" db="EMBL/GenBank/DDBJ databases">
        <title>A Study on Prevalence and Characterization of Enterobacter cloacae strains in China.</title>
        <authorList>
            <person name="Zheng Z."/>
        </authorList>
    </citation>
    <scope>NUCLEOTIDE SEQUENCE</scope>
    <source>
        <strain evidence="8">EC77</strain>
    </source>
</reference>
<keyword evidence="3 7" id="KW-0812">Transmembrane</keyword>
<comment type="caution">
    <text evidence="8">The sequence shown here is derived from an EMBL/GenBank/DDBJ whole genome shotgun (WGS) entry which is preliminary data.</text>
</comment>
<dbReference type="RefSeq" id="WP_141108475.1">
    <property type="nucleotide sequence ID" value="NZ_CP009756.1"/>
</dbReference>
<feature type="transmembrane region" description="Helical" evidence="7">
    <location>
        <begin position="114"/>
        <end position="132"/>
    </location>
</feature>
<dbReference type="GO" id="GO:0005886">
    <property type="term" value="C:plasma membrane"/>
    <property type="evidence" value="ECO:0007669"/>
    <property type="project" value="UniProtKB-SubCell"/>
</dbReference>
<feature type="transmembrane region" description="Helical" evidence="7">
    <location>
        <begin position="40"/>
        <end position="64"/>
    </location>
</feature>
<accession>A0AAW6NUQ0</accession>
<organism evidence="8 9">
    <name type="scientific">Enterobacter cloacae</name>
    <dbReference type="NCBI Taxonomy" id="550"/>
    <lineage>
        <taxon>Bacteria</taxon>
        <taxon>Pseudomonadati</taxon>
        <taxon>Pseudomonadota</taxon>
        <taxon>Gammaproteobacteria</taxon>
        <taxon>Enterobacterales</taxon>
        <taxon>Enterobacteriaceae</taxon>
        <taxon>Enterobacter</taxon>
        <taxon>Enterobacter cloacae complex</taxon>
    </lineage>
</organism>
<feature type="transmembrane region" description="Helical" evidence="7">
    <location>
        <begin position="171"/>
        <end position="193"/>
    </location>
</feature>
<evidence type="ECO:0000256" key="4">
    <source>
        <dbReference type="ARBA" id="ARBA00022989"/>
    </source>
</evidence>
<feature type="transmembrane region" description="Helical" evidence="7">
    <location>
        <begin position="144"/>
        <end position="165"/>
    </location>
</feature>
<evidence type="ECO:0000256" key="7">
    <source>
        <dbReference type="SAM" id="Phobius"/>
    </source>
</evidence>